<organism evidence="4 5">
    <name type="scientific">Blautia wexlerae</name>
    <dbReference type="NCBI Taxonomy" id="418240"/>
    <lineage>
        <taxon>Bacteria</taxon>
        <taxon>Bacillati</taxon>
        <taxon>Bacillota</taxon>
        <taxon>Clostridia</taxon>
        <taxon>Lachnospirales</taxon>
        <taxon>Lachnospiraceae</taxon>
        <taxon>Blautia</taxon>
    </lineage>
</organism>
<dbReference type="RefSeq" id="WP_173742633.1">
    <property type="nucleotide sequence ID" value="NZ_JAAIPF010000005.1"/>
</dbReference>
<accession>A0ABX2GKN0</accession>
<gene>
    <name evidence="4" type="ORF">G4952_03455</name>
</gene>
<sequence>MDRRKHKGGKRLACLFLAAAVITAGIPVQAVEFEAPCADAGLFSSGEDDAYTGYVGENSDRGETAVQATPTPVSTVIPEVSPSPAPEVSPSVTPEVSPTVTPEVSPSITPIVTPTPTVMPTPTPTPVPFDPAKEVQIRFMDGDGIECENLRTVVKWDDSVLLPHVPDSAAPDKWKLEQNEMLADGITFNGGEKLTLKKTESWPKFLKDGVLTFYMPRKCKVVLYNNSGTASFSKLTLTAYETNSVTLPDPEGTKYVNYGWTDEQGGTEVKYELNSQYTVNKDQFLYIIRRTALQVTFRSQSGASNNTFARLNQTIGKGLTIQLPKVPARKGYQALGWALSKNASKAVYAQGKVITVKKNLNFYAVYKKMPYKVTFNNNSGTSTSKTYTSLDLYAAKNQKITLPEVPKAKGYINLGWTTTKGGKNPVYAAGSQVKVTKNTTYYAVRRKSKYYTVQFFLGNGKTNASYQKLNMKVEEGTTITFPLVPARTGYVNKGWSTKKNADKATSKTTYTVKKNLKLYAVQKKAVKIAFYTNSGVVSSTVTLGKGDTYTLPGVKDAAGYTFMGWSPRQGQNTSPEYEAEQEIVVDDNMNLYAVVFRNSSEKNLPAEELPQVNPYQYKQVVFVGDSRTEFMSNVLKNMPANVTENVKFVCKRGEGYKWLISTGYQELYRLVEHDTNSILQRKTAVIFNFGVNDLKEYKEYAAYYNLIEPVLTSKGCELYFMSVNPINRKMLSNTGRADRSEAELRRMNDYLRENLSSAYTYIDMYSYLKSTGYSFASDHYGAGTIDDGLHYTAATYKRIYAKCLDSLKRR</sequence>
<evidence type="ECO:0000256" key="2">
    <source>
        <dbReference type="SAM" id="MobiDB-lite"/>
    </source>
</evidence>
<feature type="compositionally biased region" description="Low complexity" evidence="2">
    <location>
        <begin position="88"/>
        <end position="116"/>
    </location>
</feature>
<protein>
    <recommendedName>
        <fullName evidence="6">Listeria-Bacteroides repeat domain (List_Bact_rpt)</fullName>
    </recommendedName>
</protein>
<feature type="region of interest" description="Disordered" evidence="2">
    <location>
        <begin position="72"/>
        <end position="119"/>
    </location>
</feature>
<feature type="chain" id="PRO_5046011306" description="Listeria-Bacteroides repeat domain (List_Bact_rpt)" evidence="3">
    <location>
        <begin position="31"/>
        <end position="810"/>
    </location>
</feature>
<evidence type="ECO:0000313" key="5">
    <source>
        <dbReference type="Proteomes" id="UP000822152"/>
    </source>
</evidence>
<evidence type="ECO:0000256" key="1">
    <source>
        <dbReference type="ARBA" id="ARBA00004196"/>
    </source>
</evidence>
<dbReference type="EMBL" id="JAAIPF010000005">
    <property type="protein sequence ID" value="NSF72891.1"/>
    <property type="molecule type" value="Genomic_DNA"/>
</dbReference>
<evidence type="ECO:0000256" key="3">
    <source>
        <dbReference type="SAM" id="SignalP"/>
    </source>
</evidence>
<comment type="caution">
    <text evidence="4">The sequence shown here is derived from an EMBL/GenBank/DDBJ whole genome shotgun (WGS) entry which is preliminary data.</text>
</comment>
<dbReference type="SUPFAM" id="SSF52266">
    <property type="entry name" value="SGNH hydrolase"/>
    <property type="match status" value="1"/>
</dbReference>
<evidence type="ECO:0008006" key="6">
    <source>
        <dbReference type="Google" id="ProtNLM"/>
    </source>
</evidence>
<dbReference type="Pfam" id="PF09479">
    <property type="entry name" value="Flg_new"/>
    <property type="match status" value="5"/>
</dbReference>
<dbReference type="InterPro" id="IPR013378">
    <property type="entry name" value="InlB-like_B-rpt"/>
</dbReference>
<dbReference type="Proteomes" id="UP000822152">
    <property type="component" value="Unassembled WGS sequence"/>
</dbReference>
<dbReference type="InterPro" id="IPR036514">
    <property type="entry name" value="SGNH_hydro_sf"/>
</dbReference>
<reference evidence="4 5" key="1">
    <citation type="journal article" date="2020" name="Cell Host Microbe">
        <title>Functional and Genomic Variation between Human-Derived Isolates of Lachnospiraceae Reveals Inter- and Intra-Species Diversity.</title>
        <authorList>
            <person name="Sorbara M.T."/>
            <person name="Littmann E.R."/>
            <person name="Fontana E."/>
            <person name="Moody T.U."/>
            <person name="Kohout C.E."/>
            <person name="Gjonbalaj M."/>
            <person name="Eaton V."/>
            <person name="Seok R."/>
            <person name="Leiner I.M."/>
            <person name="Pamer E.G."/>
        </authorList>
    </citation>
    <scope>NUCLEOTIDE SEQUENCE [LARGE SCALE GENOMIC DNA]</scope>
    <source>
        <strain evidence="4 5">MSK.20.11</strain>
    </source>
</reference>
<evidence type="ECO:0000313" key="4">
    <source>
        <dbReference type="EMBL" id="NSF72891.1"/>
    </source>
</evidence>
<keyword evidence="3" id="KW-0732">Signal</keyword>
<keyword evidence="5" id="KW-1185">Reference proteome</keyword>
<name>A0ABX2GKN0_9FIRM</name>
<dbReference type="Gene3D" id="3.40.50.1110">
    <property type="entry name" value="SGNH hydrolase"/>
    <property type="match status" value="1"/>
</dbReference>
<feature type="signal peptide" evidence="3">
    <location>
        <begin position="1"/>
        <end position="30"/>
    </location>
</feature>
<dbReference type="Gene3D" id="2.60.40.4270">
    <property type="entry name" value="Listeria-Bacteroides repeat domain"/>
    <property type="match status" value="4"/>
</dbReference>
<proteinExistence type="predicted"/>
<dbReference type="InterPro" id="IPR042229">
    <property type="entry name" value="Listeria/Bacterioides_rpt_sf"/>
</dbReference>
<comment type="subcellular location">
    <subcellularLocation>
        <location evidence="1">Cell envelope</location>
    </subcellularLocation>
</comment>